<evidence type="ECO:0008006" key="13">
    <source>
        <dbReference type="Google" id="ProtNLM"/>
    </source>
</evidence>
<proteinExistence type="inferred from homology"/>
<dbReference type="PROSITE" id="PS00198">
    <property type="entry name" value="4FE4S_FER_1"/>
    <property type="match status" value="1"/>
</dbReference>
<dbReference type="PANTHER" id="PTHR30352">
    <property type="entry name" value="PYRUVATE FORMATE-LYASE-ACTIVATING ENZYME"/>
    <property type="match status" value="1"/>
</dbReference>
<dbReference type="PANTHER" id="PTHR30352:SF4">
    <property type="entry name" value="PYRUVATE FORMATE-LYASE 2-ACTIVATING ENZYME"/>
    <property type="match status" value="1"/>
</dbReference>
<gene>
    <name evidence="12" type="ORF">N47_D30170</name>
</gene>
<organism evidence="12">
    <name type="scientific">uncultured Desulfobacterium sp</name>
    <dbReference type="NCBI Taxonomy" id="201089"/>
    <lineage>
        <taxon>Bacteria</taxon>
        <taxon>Pseudomonadati</taxon>
        <taxon>Thermodesulfobacteriota</taxon>
        <taxon>Desulfobacteria</taxon>
        <taxon>Desulfobacterales</taxon>
        <taxon>Desulfobacteriaceae</taxon>
        <taxon>Desulfobacterium</taxon>
        <taxon>environmental samples</taxon>
    </lineage>
</organism>
<dbReference type="PIRSF" id="PIRSF000371">
    <property type="entry name" value="PFL_act_enz"/>
    <property type="match status" value="1"/>
</dbReference>
<feature type="domain" description="4Fe-4S ferredoxin-type" evidence="10">
    <location>
        <begin position="69"/>
        <end position="96"/>
    </location>
</feature>
<dbReference type="SUPFAM" id="SSF54862">
    <property type="entry name" value="4Fe-4S ferredoxins"/>
    <property type="match status" value="1"/>
</dbReference>
<evidence type="ECO:0000259" key="10">
    <source>
        <dbReference type="PROSITE" id="PS51379"/>
    </source>
</evidence>
<reference evidence="12" key="1">
    <citation type="journal article" date="2011" name="Environ. Microbiol.">
        <title>Genomic insights into the metabolic potential of the polycyclic aromatic hydrocarbon degrading sulfate-reducing Deltaproteobacterium N47.</title>
        <authorList>
            <person name="Bergmann F."/>
            <person name="Selesi D."/>
            <person name="Weinmaier T."/>
            <person name="Tischler P."/>
            <person name="Rattei T."/>
            <person name="Meckenstock R.U."/>
        </authorList>
    </citation>
    <scope>NUCLEOTIDE SEQUENCE</scope>
</reference>
<evidence type="ECO:0000256" key="4">
    <source>
        <dbReference type="ARBA" id="ARBA00022485"/>
    </source>
</evidence>
<evidence type="ECO:0000256" key="2">
    <source>
        <dbReference type="ARBA" id="ARBA00009777"/>
    </source>
</evidence>
<evidence type="ECO:0000256" key="9">
    <source>
        <dbReference type="ARBA" id="ARBA00023014"/>
    </source>
</evidence>
<dbReference type="InterPro" id="IPR017896">
    <property type="entry name" value="4Fe4S_Fe-S-bd"/>
</dbReference>
<sequence>MRIYVQTLTAKVRRKAINAMNPEKRRPLIFDIHRYALDDGPGIRTTVFFKGCPLNCIWCHNPEGISFEPELYHQPQNCILCADCLSVCQQGAITINDCVRINRDLCDGCGLCAGQCPAKAMTIKGRYYEPEELVEILLQDVRFFDHSKGGVTFSGGEPTQHCLYLGRVLRKLKDRGIHTALQTCGFFQWDLFKTGLLDMIDLIYFDIKHLDPDLHFKFTGQSNKNILDNFSKLVDVARKKLVCSIPVIIGFTADRKNLESIAEYIGAKDNLSYRLLAYHPGAIIKASALGKKIASGLISHSMAADKYREIAEAFDDIVKKQRTTNRNKVSGVRCQEIVERL</sequence>
<name>E1YHT9_9BACT</name>
<comment type="similarity">
    <text evidence="2">Belongs to the organic radical-activating enzymes family.</text>
</comment>
<dbReference type="SFLD" id="SFLDS00029">
    <property type="entry name" value="Radical_SAM"/>
    <property type="match status" value="1"/>
</dbReference>
<dbReference type="GO" id="GO:0046872">
    <property type="term" value="F:metal ion binding"/>
    <property type="evidence" value="ECO:0007669"/>
    <property type="project" value="UniProtKB-KW"/>
</dbReference>
<dbReference type="PROSITE" id="PS01087">
    <property type="entry name" value="RADICAL_ACTIVATING"/>
    <property type="match status" value="1"/>
</dbReference>
<dbReference type="InterPro" id="IPR013785">
    <property type="entry name" value="Aldolase_TIM"/>
</dbReference>
<comment type="cofactor">
    <cofactor evidence="1">
        <name>[4Fe-4S] cluster</name>
        <dbReference type="ChEBI" id="CHEBI:49883"/>
    </cofactor>
</comment>
<evidence type="ECO:0000259" key="11">
    <source>
        <dbReference type="PROSITE" id="PS51918"/>
    </source>
</evidence>
<dbReference type="NCBIfam" id="TIGR02494">
    <property type="entry name" value="PFLE_PFLC"/>
    <property type="match status" value="1"/>
</dbReference>
<protein>
    <recommendedName>
        <fullName evidence="13">Glycyl-radical enzyme activating protein</fullName>
    </recommendedName>
</protein>
<keyword evidence="5" id="KW-0949">S-adenosyl-L-methionine</keyword>
<dbReference type="GO" id="GO:0051539">
    <property type="term" value="F:4 iron, 4 sulfur cluster binding"/>
    <property type="evidence" value="ECO:0007669"/>
    <property type="project" value="UniProtKB-KW"/>
</dbReference>
<feature type="domain" description="4Fe-4S ferredoxin-type" evidence="10">
    <location>
        <begin position="97"/>
        <end position="126"/>
    </location>
</feature>
<dbReference type="InterPro" id="IPR007197">
    <property type="entry name" value="rSAM"/>
</dbReference>
<keyword evidence="8" id="KW-0408">Iron</keyword>
<dbReference type="AlphaFoldDB" id="E1YHT9"/>
<dbReference type="PROSITE" id="PS51918">
    <property type="entry name" value="RADICAL_SAM"/>
    <property type="match status" value="1"/>
</dbReference>
<evidence type="ECO:0000256" key="3">
    <source>
        <dbReference type="ARBA" id="ARBA00011245"/>
    </source>
</evidence>
<dbReference type="EMBL" id="FR695874">
    <property type="protein sequence ID" value="CBX30208.1"/>
    <property type="molecule type" value="Genomic_DNA"/>
</dbReference>
<dbReference type="CDD" id="cd01335">
    <property type="entry name" value="Radical_SAM"/>
    <property type="match status" value="1"/>
</dbReference>
<keyword evidence="9" id="KW-0411">Iron-sulfur</keyword>
<dbReference type="SFLD" id="SFLDG01066">
    <property type="entry name" value="organic_radical-activating_enz"/>
    <property type="match status" value="1"/>
</dbReference>
<keyword evidence="7" id="KW-0560">Oxidoreductase</keyword>
<accession>E1YHT9</accession>
<dbReference type="Gene3D" id="3.20.20.70">
    <property type="entry name" value="Aldolase class I"/>
    <property type="match status" value="1"/>
</dbReference>
<dbReference type="InterPro" id="IPR040074">
    <property type="entry name" value="BssD/PflA/YjjW"/>
</dbReference>
<dbReference type="PROSITE" id="PS51379">
    <property type="entry name" value="4FE4S_FER_2"/>
    <property type="match status" value="2"/>
</dbReference>
<dbReference type="InterPro" id="IPR034457">
    <property type="entry name" value="Organic_radical-activating"/>
</dbReference>
<feature type="domain" description="Radical SAM core" evidence="11">
    <location>
        <begin position="38"/>
        <end position="327"/>
    </location>
</feature>
<evidence type="ECO:0000256" key="5">
    <source>
        <dbReference type="ARBA" id="ARBA00022691"/>
    </source>
</evidence>
<dbReference type="GO" id="GO:0016491">
    <property type="term" value="F:oxidoreductase activity"/>
    <property type="evidence" value="ECO:0007669"/>
    <property type="project" value="UniProtKB-KW"/>
</dbReference>
<dbReference type="InterPro" id="IPR012839">
    <property type="entry name" value="Organic_radical_activase"/>
</dbReference>
<comment type="subunit">
    <text evidence="3">Monomer.</text>
</comment>
<evidence type="ECO:0000256" key="8">
    <source>
        <dbReference type="ARBA" id="ARBA00023004"/>
    </source>
</evidence>
<dbReference type="SUPFAM" id="SSF102114">
    <property type="entry name" value="Radical SAM enzymes"/>
    <property type="match status" value="1"/>
</dbReference>
<dbReference type="InterPro" id="IPR017900">
    <property type="entry name" value="4Fe4S_Fe_S_CS"/>
</dbReference>
<evidence type="ECO:0000256" key="6">
    <source>
        <dbReference type="ARBA" id="ARBA00022723"/>
    </source>
</evidence>
<evidence type="ECO:0000256" key="7">
    <source>
        <dbReference type="ARBA" id="ARBA00023002"/>
    </source>
</evidence>
<dbReference type="Gene3D" id="3.30.70.20">
    <property type="match status" value="1"/>
</dbReference>
<keyword evidence="6" id="KW-0479">Metal-binding</keyword>
<dbReference type="SFLD" id="SFLDG01118">
    <property type="entry name" value="activating_enzymes__group_2"/>
    <property type="match status" value="1"/>
</dbReference>
<dbReference type="InterPro" id="IPR001989">
    <property type="entry name" value="Radical_activat_CS"/>
</dbReference>
<dbReference type="Pfam" id="PF04055">
    <property type="entry name" value="Radical_SAM"/>
    <property type="match status" value="1"/>
</dbReference>
<evidence type="ECO:0000256" key="1">
    <source>
        <dbReference type="ARBA" id="ARBA00001966"/>
    </source>
</evidence>
<evidence type="ECO:0000313" key="12">
    <source>
        <dbReference type="EMBL" id="CBX30208.1"/>
    </source>
</evidence>
<dbReference type="Pfam" id="PF00037">
    <property type="entry name" value="Fer4"/>
    <property type="match status" value="1"/>
</dbReference>
<keyword evidence="4" id="KW-0004">4Fe-4S</keyword>
<dbReference type="InterPro" id="IPR058240">
    <property type="entry name" value="rSAM_sf"/>
</dbReference>